<dbReference type="SUPFAM" id="SSF51735">
    <property type="entry name" value="NAD(P)-binding Rossmann-fold domains"/>
    <property type="match status" value="1"/>
</dbReference>
<dbReference type="InterPro" id="IPR052733">
    <property type="entry name" value="Chloroplast_QOR"/>
</dbReference>
<feature type="domain" description="Enoyl reductase (ER)" evidence="1">
    <location>
        <begin position="10"/>
        <end position="312"/>
    </location>
</feature>
<dbReference type="AlphaFoldDB" id="A0A1M7NU06"/>
<dbReference type="Proteomes" id="UP000184513">
    <property type="component" value="Unassembled WGS sequence"/>
</dbReference>
<name>A0A1M7NU06_9BACT</name>
<dbReference type="SUPFAM" id="SSF50129">
    <property type="entry name" value="GroES-like"/>
    <property type="match status" value="1"/>
</dbReference>
<dbReference type="InterPro" id="IPR002364">
    <property type="entry name" value="Quin_OxRdtase/zeta-crystal_CS"/>
</dbReference>
<dbReference type="Gene3D" id="3.40.50.720">
    <property type="entry name" value="NAD(P)-binding Rossmann-like Domain"/>
    <property type="match status" value="1"/>
</dbReference>
<dbReference type="CDD" id="cd08267">
    <property type="entry name" value="MDR1"/>
    <property type="match status" value="1"/>
</dbReference>
<keyword evidence="3" id="KW-1185">Reference proteome</keyword>
<dbReference type="InterPro" id="IPR036291">
    <property type="entry name" value="NAD(P)-bd_dom_sf"/>
</dbReference>
<organism evidence="2 3">
    <name type="scientific">Cyclobacterium lianum</name>
    <dbReference type="NCBI Taxonomy" id="388280"/>
    <lineage>
        <taxon>Bacteria</taxon>
        <taxon>Pseudomonadati</taxon>
        <taxon>Bacteroidota</taxon>
        <taxon>Cytophagia</taxon>
        <taxon>Cytophagales</taxon>
        <taxon>Cyclobacteriaceae</taxon>
        <taxon>Cyclobacterium</taxon>
    </lineage>
</organism>
<protein>
    <submittedName>
        <fullName evidence="2">NADPH:quinone reductase</fullName>
    </submittedName>
</protein>
<reference evidence="2 3" key="1">
    <citation type="submission" date="2016-11" db="EMBL/GenBank/DDBJ databases">
        <authorList>
            <person name="Jaros S."/>
            <person name="Januszkiewicz K."/>
            <person name="Wedrychowicz H."/>
        </authorList>
    </citation>
    <scope>NUCLEOTIDE SEQUENCE [LARGE SCALE GENOMIC DNA]</scope>
    <source>
        <strain evidence="2 3">CGMCC 1.6102</strain>
    </source>
</reference>
<accession>A0A1M7NU06</accession>
<dbReference type="Gene3D" id="3.90.180.10">
    <property type="entry name" value="Medium-chain alcohol dehydrogenases, catalytic domain"/>
    <property type="match status" value="1"/>
</dbReference>
<dbReference type="PROSITE" id="PS01162">
    <property type="entry name" value="QOR_ZETA_CRYSTAL"/>
    <property type="match status" value="1"/>
</dbReference>
<dbReference type="InterPro" id="IPR020843">
    <property type="entry name" value="ER"/>
</dbReference>
<proteinExistence type="predicted"/>
<dbReference type="RefSeq" id="WP_073094895.1">
    <property type="nucleotide sequence ID" value="NZ_FRCY01000006.1"/>
</dbReference>
<dbReference type="STRING" id="388280.SAMN04488057_10677"/>
<dbReference type="EMBL" id="FRCY01000006">
    <property type="protein sequence ID" value="SHN07614.1"/>
    <property type="molecule type" value="Genomic_DNA"/>
</dbReference>
<dbReference type="Pfam" id="PF08240">
    <property type="entry name" value="ADH_N"/>
    <property type="match status" value="1"/>
</dbReference>
<dbReference type="InterPro" id="IPR013154">
    <property type="entry name" value="ADH-like_N"/>
</dbReference>
<dbReference type="OrthoDB" id="648910at2"/>
<evidence type="ECO:0000259" key="1">
    <source>
        <dbReference type="SMART" id="SM00829"/>
    </source>
</evidence>
<dbReference type="InterPro" id="IPR011032">
    <property type="entry name" value="GroES-like_sf"/>
</dbReference>
<gene>
    <name evidence="2" type="ORF">SAMN04488057_10677</name>
</gene>
<dbReference type="PANTHER" id="PTHR44013:SF1">
    <property type="entry name" value="ZINC-TYPE ALCOHOL DEHYDROGENASE-LIKE PROTEIN C16A3.02C"/>
    <property type="match status" value="1"/>
</dbReference>
<sequence>MKAFTRTQYGGPEVLQLEELDKPLIKDDQILVQVMANSVNPADWHILRGKPFFARFAFGLFKPKDRIPGADFAGIVVQTGTQVKAFKVGEKVFGESINGGAFAAYIAVPPDVCAPMPEGVAFSEMACAPIAGLTALQALLVHGNIKKGDTVLINGASGGVGHLTIQIAKAYGARVTAVCSSKNIEFVQRMGADQVIPYDSENIHAHKAKYDLVIDNHGNLRHKDFRRMGRRGVVVGFTSMGHMVRLLLENVFRSYPLAQFTAKANTSDLKVLGSLIQKGSIKVHIEKSFSFRDLPKAIAFIEDMRTRGKVAVLWDDVPVALEAEK</sequence>
<dbReference type="PANTHER" id="PTHR44013">
    <property type="entry name" value="ZINC-TYPE ALCOHOL DEHYDROGENASE-LIKE PROTEIN C16A3.02C"/>
    <property type="match status" value="1"/>
</dbReference>
<dbReference type="GO" id="GO:0008270">
    <property type="term" value="F:zinc ion binding"/>
    <property type="evidence" value="ECO:0007669"/>
    <property type="project" value="InterPro"/>
</dbReference>
<dbReference type="GO" id="GO:0016491">
    <property type="term" value="F:oxidoreductase activity"/>
    <property type="evidence" value="ECO:0007669"/>
    <property type="project" value="InterPro"/>
</dbReference>
<evidence type="ECO:0000313" key="2">
    <source>
        <dbReference type="EMBL" id="SHN07614.1"/>
    </source>
</evidence>
<dbReference type="SMART" id="SM00829">
    <property type="entry name" value="PKS_ER"/>
    <property type="match status" value="1"/>
</dbReference>
<dbReference type="Pfam" id="PF13602">
    <property type="entry name" value="ADH_zinc_N_2"/>
    <property type="match status" value="1"/>
</dbReference>
<evidence type="ECO:0000313" key="3">
    <source>
        <dbReference type="Proteomes" id="UP000184513"/>
    </source>
</evidence>